<evidence type="ECO:0000313" key="2">
    <source>
        <dbReference type="Proteomes" id="UP000054630"/>
    </source>
</evidence>
<dbReference type="Proteomes" id="UP000054630">
    <property type="component" value="Unassembled WGS sequence"/>
</dbReference>
<gene>
    <name evidence="1" type="ORF">T07_6485</name>
</gene>
<accession>A0A0V0SHT7</accession>
<proteinExistence type="predicted"/>
<evidence type="ECO:0000313" key="1">
    <source>
        <dbReference type="EMBL" id="KRX26246.1"/>
    </source>
</evidence>
<comment type="caution">
    <text evidence="1">The sequence shown here is derived from an EMBL/GenBank/DDBJ whole genome shotgun (WGS) entry which is preliminary data.</text>
</comment>
<dbReference type="EMBL" id="JYDL01000008">
    <property type="protein sequence ID" value="KRX26246.1"/>
    <property type="molecule type" value="Genomic_DNA"/>
</dbReference>
<organism evidence="1 2">
    <name type="scientific">Trichinella nelsoni</name>
    <dbReference type="NCBI Taxonomy" id="6336"/>
    <lineage>
        <taxon>Eukaryota</taxon>
        <taxon>Metazoa</taxon>
        <taxon>Ecdysozoa</taxon>
        <taxon>Nematoda</taxon>
        <taxon>Enoplea</taxon>
        <taxon>Dorylaimia</taxon>
        <taxon>Trichinellida</taxon>
        <taxon>Trichinellidae</taxon>
        <taxon>Trichinella</taxon>
    </lineage>
</organism>
<protein>
    <submittedName>
        <fullName evidence="1">Uncharacterized protein</fullName>
    </submittedName>
</protein>
<name>A0A0V0SHT7_9BILA</name>
<dbReference type="AlphaFoldDB" id="A0A0V0SHT7"/>
<reference evidence="1 2" key="1">
    <citation type="submission" date="2015-01" db="EMBL/GenBank/DDBJ databases">
        <title>Evolution of Trichinella species and genotypes.</title>
        <authorList>
            <person name="Korhonen P.K."/>
            <person name="Edoardo P."/>
            <person name="Giuseppe L.R."/>
            <person name="Gasser R.B."/>
        </authorList>
    </citation>
    <scope>NUCLEOTIDE SEQUENCE [LARGE SCALE GENOMIC DNA]</scope>
    <source>
        <strain evidence="1">ISS37</strain>
    </source>
</reference>
<keyword evidence="2" id="KW-1185">Reference proteome</keyword>
<sequence length="120" mass="13050">MPSDPLLEKDQKTREVNPVNVNLASQNKSRAVFRQIGCGTGARSERGKLSVTVHGFGGGSKDLQEFAERFHLSPLSGGPRKLIEALTTKKLCVFFGKGPTLPCRIITWLLKSGPVWSKGS</sequence>